<name>A0AAW9QEF0_9BURK</name>
<dbReference type="AlphaFoldDB" id="A0AAW9QEF0"/>
<dbReference type="SUPFAM" id="SSF46785">
    <property type="entry name" value="Winged helix' DNA-binding domain"/>
    <property type="match status" value="1"/>
</dbReference>
<keyword evidence="2" id="KW-0238">DNA-binding</keyword>
<evidence type="ECO:0000256" key="4">
    <source>
        <dbReference type="SAM" id="MobiDB-lite"/>
    </source>
</evidence>
<feature type="domain" description="HTH gntR-type" evidence="5">
    <location>
        <begin position="30"/>
        <end position="97"/>
    </location>
</feature>
<dbReference type="InterPro" id="IPR036390">
    <property type="entry name" value="WH_DNA-bd_sf"/>
</dbReference>
<accession>A0AAW9QEF0</accession>
<dbReference type="Pfam" id="PF00392">
    <property type="entry name" value="GntR"/>
    <property type="match status" value="1"/>
</dbReference>
<dbReference type="PANTHER" id="PTHR43537">
    <property type="entry name" value="TRANSCRIPTIONAL REGULATOR, GNTR FAMILY"/>
    <property type="match status" value="1"/>
</dbReference>
<keyword evidence="1" id="KW-0805">Transcription regulation</keyword>
<dbReference type="PROSITE" id="PS50949">
    <property type="entry name" value="HTH_GNTR"/>
    <property type="match status" value="1"/>
</dbReference>
<keyword evidence="3" id="KW-0804">Transcription</keyword>
<evidence type="ECO:0000259" key="5">
    <source>
        <dbReference type="PROSITE" id="PS50949"/>
    </source>
</evidence>
<evidence type="ECO:0000256" key="3">
    <source>
        <dbReference type="ARBA" id="ARBA00023163"/>
    </source>
</evidence>
<comment type="caution">
    <text evidence="6">The sequence shown here is derived from an EMBL/GenBank/DDBJ whole genome shotgun (WGS) entry which is preliminary data.</text>
</comment>
<sequence>MTTVELSKSLLDAGEPSNTRPKSSPGAAAPSLVDRAYHTIRRRILDNVYPPGAQALESDLAVELGISRTPLREALIRLQNEGLIEIVPRHGMRVLPVSATDMKEIYEVLTALESCAVELVARRKPTPAEMKPLVDATREMARALKVKNLDAWAQADEYFHKFLIEAAGNRLLVEAIQQYRDRAHRALMFSLRLRPKLETSTREHLELVDLLCKGDAAGAVQANRAHRERASQELLDIFERYRLQHL</sequence>
<dbReference type="InterPro" id="IPR000524">
    <property type="entry name" value="Tscrpt_reg_HTH_GntR"/>
</dbReference>
<dbReference type="PRINTS" id="PR00035">
    <property type="entry name" value="HTHGNTR"/>
</dbReference>
<evidence type="ECO:0000256" key="2">
    <source>
        <dbReference type="ARBA" id="ARBA00023125"/>
    </source>
</evidence>
<dbReference type="PANTHER" id="PTHR43537:SF24">
    <property type="entry name" value="GLUCONATE OPERON TRANSCRIPTIONAL REPRESSOR"/>
    <property type="match status" value="1"/>
</dbReference>
<dbReference type="Gene3D" id="1.10.10.10">
    <property type="entry name" value="Winged helix-like DNA-binding domain superfamily/Winged helix DNA-binding domain"/>
    <property type="match status" value="1"/>
</dbReference>
<dbReference type="CDD" id="cd07377">
    <property type="entry name" value="WHTH_GntR"/>
    <property type="match status" value="1"/>
</dbReference>
<evidence type="ECO:0000313" key="6">
    <source>
        <dbReference type="EMBL" id="MEF7615696.1"/>
    </source>
</evidence>
<dbReference type="Pfam" id="PF07729">
    <property type="entry name" value="FCD"/>
    <property type="match status" value="1"/>
</dbReference>
<proteinExistence type="predicted"/>
<organism evidence="6 7">
    <name type="scientific">Aquincola agrisoli</name>
    <dbReference type="NCBI Taxonomy" id="3119538"/>
    <lineage>
        <taxon>Bacteria</taxon>
        <taxon>Pseudomonadati</taxon>
        <taxon>Pseudomonadota</taxon>
        <taxon>Betaproteobacteria</taxon>
        <taxon>Burkholderiales</taxon>
        <taxon>Sphaerotilaceae</taxon>
        <taxon>Aquincola</taxon>
    </lineage>
</organism>
<reference evidence="6 7" key="1">
    <citation type="submission" date="2024-02" db="EMBL/GenBank/DDBJ databases">
        <title>Genome sequence of Aquincola sp. MAHUQ-54.</title>
        <authorList>
            <person name="Huq M.A."/>
        </authorList>
    </citation>
    <scope>NUCLEOTIDE SEQUENCE [LARGE SCALE GENOMIC DNA]</scope>
    <source>
        <strain evidence="6 7">MAHUQ-54</strain>
    </source>
</reference>
<evidence type="ECO:0000256" key="1">
    <source>
        <dbReference type="ARBA" id="ARBA00023015"/>
    </source>
</evidence>
<dbReference type="SMART" id="SM00345">
    <property type="entry name" value="HTH_GNTR"/>
    <property type="match status" value="1"/>
</dbReference>
<dbReference type="EMBL" id="JAZIBG010000036">
    <property type="protein sequence ID" value="MEF7615696.1"/>
    <property type="molecule type" value="Genomic_DNA"/>
</dbReference>
<dbReference type="Gene3D" id="1.20.120.530">
    <property type="entry name" value="GntR ligand-binding domain-like"/>
    <property type="match status" value="1"/>
</dbReference>
<dbReference type="RefSeq" id="WP_332290998.1">
    <property type="nucleotide sequence ID" value="NZ_JAZIBG010000036.1"/>
</dbReference>
<dbReference type="Proteomes" id="UP001336250">
    <property type="component" value="Unassembled WGS sequence"/>
</dbReference>
<protein>
    <submittedName>
        <fullName evidence="6">GntR family transcriptional regulator</fullName>
    </submittedName>
</protein>
<dbReference type="SMART" id="SM00895">
    <property type="entry name" value="FCD"/>
    <property type="match status" value="1"/>
</dbReference>
<evidence type="ECO:0000313" key="7">
    <source>
        <dbReference type="Proteomes" id="UP001336250"/>
    </source>
</evidence>
<dbReference type="InterPro" id="IPR036388">
    <property type="entry name" value="WH-like_DNA-bd_sf"/>
</dbReference>
<gene>
    <name evidence="6" type="ORF">V4F39_17415</name>
</gene>
<dbReference type="SUPFAM" id="SSF48008">
    <property type="entry name" value="GntR ligand-binding domain-like"/>
    <property type="match status" value="1"/>
</dbReference>
<dbReference type="InterPro" id="IPR008920">
    <property type="entry name" value="TF_FadR/GntR_C"/>
</dbReference>
<feature type="region of interest" description="Disordered" evidence="4">
    <location>
        <begin position="1"/>
        <end position="29"/>
    </location>
</feature>
<dbReference type="InterPro" id="IPR011711">
    <property type="entry name" value="GntR_C"/>
</dbReference>
<keyword evidence="7" id="KW-1185">Reference proteome</keyword>
<dbReference type="GO" id="GO:0003677">
    <property type="term" value="F:DNA binding"/>
    <property type="evidence" value="ECO:0007669"/>
    <property type="project" value="UniProtKB-KW"/>
</dbReference>
<dbReference type="GO" id="GO:0003700">
    <property type="term" value="F:DNA-binding transcription factor activity"/>
    <property type="evidence" value="ECO:0007669"/>
    <property type="project" value="InterPro"/>
</dbReference>